<reference evidence="4" key="1">
    <citation type="submission" date="2024-07" db="EMBL/GenBank/DDBJ databases">
        <title>Two chromosome-level genome assemblies of Korean endemic species Abeliophyllum distichum and Forsythia ovata (Oleaceae).</title>
        <authorList>
            <person name="Jang H."/>
        </authorList>
    </citation>
    <scope>NUCLEOTIDE SEQUENCE [LARGE SCALE GENOMIC DNA]</scope>
</reference>
<evidence type="ECO:0000256" key="1">
    <source>
        <dbReference type="SAM" id="Coils"/>
    </source>
</evidence>
<name>A0ABD1V924_9LAMI</name>
<gene>
    <name evidence="3" type="ORF">Adt_07088</name>
</gene>
<comment type="caution">
    <text evidence="3">The sequence shown here is derived from an EMBL/GenBank/DDBJ whole genome shotgun (WGS) entry which is preliminary data.</text>
</comment>
<organism evidence="3 4">
    <name type="scientific">Abeliophyllum distichum</name>
    <dbReference type="NCBI Taxonomy" id="126358"/>
    <lineage>
        <taxon>Eukaryota</taxon>
        <taxon>Viridiplantae</taxon>
        <taxon>Streptophyta</taxon>
        <taxon>Embryophyta</taxon>
        <taxon>Tracheophyta</taxon>
        <taxon>Spermatophyta</taxon>
        <taxon>Magnoliopsida</taxon>
        <taxon>eudicotyledons</taxon>
        <taxon>Gunneridae</taxon>
        <taxon>Pentapetalae</taxon>
        <taxon>asterids</taxon>
        <taxon>lamiids</taxon>
        <taxon>Lamiales</taxon>
        <taxon>Oleaceae</taxon>
        <taxon>Forsythieae</taxon>
        <taxon>Abeliophyllum</taxon>
    </lineage>
</organism>
<protein>
    <submittedName>
        <fullName evidence="3">Abhydrolase domain-containing protein</fullName>
    </submittedName>
</protein>
<keyword evidence="4" id="KW-1185">Reference proteome</keyword>
<evidence type="ECO:0000256" key="2">
    <source>
        <dbReference type="SAM" id="MobiDB-lite"/>
    </source>
</evidence>
<dbReference type="EMBL" id="JBFOLK010000002">
    <property type="protein sequence ID" value="KAL2533737.1"/>
    <property type="molecule type" value="Genomic_DNA"/>
</dbReference>
<dbReference type="AlphaFoldDB" id="A0ABD1V924"/>
<evidence type="ECO:0000313" key="3">
    <source>
        <dbReference type="EMBL" id="KAL2533737.1"/>
    </source>
</evidence>
<evidence type="ECO:0000313" key="4">
    <source>
        <dbReference type="Proteomes" id="UP001604336"/>
    </source>
</evidence>
<feature type="region of interest" description="Disordered" evidence="2">
    <location>
        <begin position="318"/>
        <end position="337"/>
    </location>
</feature>
<feature type="compositionally biased region" description="Basic and acidic residues" evidence="2">
    <location>
        <begin position="232"/>
        <end position="247"/>
    </location>
</feature>
<feature type="region of interest" description="Disordered" evidence="2">
    <location>
        <begin position="203"/>
        <end position="290"/>
    </location>
</feature>
<proteinExistence type="predicted"/>
<keyword evidence="1" id="KW-0175">Coiled coil</keyword>
<accession>A0ABD1V924</accession>
<dbReference type="Proteomes" id="UP001604336">
    <property type="component" value="Unassembled WGS sequence"/>
</dbReference>
<feature type="coiled-coil region" evidence="1">
    <location>
        <begin position="431"/>
        <end position="500"/>
    </location>
</feature>
<sequence length="501" mass="55639">MEGILPIRGVDGNTGETISIDAALSLSEADDPFRADVVRWAALDVPSIMVEEDLKKLREAYMIPADVELMLPEPNERACFSRRGCTALHLNAFVSGMCLPMHLLFRRILRAYGLAPTQTVYQPRKLPKKKGRKEEAGWYYFCPWGSHKPLVTDTLPRCELSRDVVDVVQSIYQAAPLTRSYGLILNKHRCLIELGLMASKAEMEQERHSRPTLAHLTKQRSRVLVPSTAEDTSQRKVTEDLSREGIRTEVSAPDVVEVEDSGAPDGETPLKRKRKSRTSGSGPSQPKKKAVELVDNYAVLAPQPLQRTLSVNPSGKVVFDSPPRVDPVSEDPGVGPFDSMKKLRELIGPSGDTLKNIPFFPSMGAQAVKKYFIPKWEEFASHGELEVGLDAAVRATSLQMKVLGEFRTRMQEHKKFVAEASKSDKEHQQALEGLQATVDNMRTAYEQLQAYLGESDSNVLQLTKQLDNANAAQKVAVEALEAANKEKRCLQGESESCELET</sequence>